<protein>
    <recommendedName>
        <fullName evidence="7">Cytochrome c assembly protein domain-containing protein</fullName>
    </recommendedName>
</protein>
<sequence length="235" mass="25331">GRGWHLPPLTNQYESVLGAAVMAGAAGCVLELIFRKGTFALAASLVAAAALLCLFFQLGPLQGDINAPEALLNTSILAWHVATLMIGYGMIGMSLVVSVAYLLTAAAGLGRHARDPRGVSAPPDLAEPAPAGVLAELDRYNLILLQLACWMVAIGDALGAYWADRAWGRWWGWDVKETWGLMTLMVYLAIIHVRHVLPPRKRGIWTAALAILGCAVMAFTWWGVNYLLRGLHAYA</sequence>
<feature type="transmembrane region" description="Helical" evidence="6">
    <location>
        <begin position="204"/>
        <end position="224"/>
    </location>
</feature>
<name>X0ZCD0_9ZZZZ</name>
<evidence type="ECO:0000256" key="6">
    <source>
        <dbReference type="SAM" id="Phobius"/>
    </source>
</evidence>
<evidence type="ECO:0000256" key="2">
    <source>
        <dbReference type="ARBA" id="ARBA00022692"/>
    </source>
</evidence>
<feature type="transmembrane region" description="Helical" evidence="6">
    <location>
        <begin position="142"/>
        <end position="163"/>
    </location>
</feature>
<proteinExistence type="predicted"/>
<evidence type="ECO:0000256" key="3">
    <source>
        <dbReference type="ARBA" id="ARBA00022748"/>
    </source>
</evidence>
<gene>
    <name evidence="8" type="ORF">S01H1_76705</name>
</gene>
<dbReference type="AlphaFoldDB" id="X0ZCD0"/>
<dbReference type="PANTHER" id="PTHR30071">
    <property type="entry name" value="HEME EXPORTER PROTEIN C"/>
    <property type="match status" value="1"/>
</dbReference>
<feature type="transmembrane region" description="Helical" evidence="6">
    <location>
        <begin position="39"/>
        <end position="58"/>
    </location>
</feature>
<feature type="transmembrane region" description="Helical" evidence="6">
    <location>
        <begin position="16"/>
        <end position="34"/>
    </location>
</feature>
<feature type="domain" description="Cytochrome c assembly protein" evidence="7">
    <location>
        <begin position="11"/>
        <end position="232"/>
    </location>
</feature>
<evidence type="ECO:0000256" key="4">
    <source>
        <dbReference type="ARBA" id="ARBA00022989"/>
    </source>
</evidence>
<dbReference type="PANTHER" id="PTHR30071:SF1">
    <property type="entry name" value="CYTOCHROME B_B6 PROTEIN-RELATED"/>
    <property type="match status" value="1"/>
</dbReference>
<reference evidence="8" key="1">
    <citation type="journal article" date="2014" name="Front. Microbiol.">
        <title>High frequency of phylogenetically diverse reductive dehalogenase-homologous genes in deep subseafloor sedimentary metagenomes.</title>
        <authorList>
            <person name="Kawai M."/>
            <person name="Futagami T."/>
            <person name="Toyoda A."/>
            <person name="Takaki Y."/>
            <person name="Nishi S."/>
            <person name="Hori S."/>
            <person name="Arai W."/>
            <person name="Tsubouchi T."/>
            <person name="Morono Y."/>
            <person name="Uchiyama I."/>
            <person name="Ito T."/>
            <person name="Fujiyama A."/>
            <person name="Inagaki F."/>
            <person name="Takami H."/>
        </authorList>
    </citation>
    <scope>NUCLEOTIDE SEQUENCE</scope>
    <source>
        <strain evidence="8">Expedition CK06-06</strain>
    </source>
</reference>
<organism evidence="8">
    <name type="scientific">marine sediment metagenome</name>
    <dbReference type="NCBI Taxonomy" id="412755"/>
    <lineage>
        <taxon>unclassified sequences</taxon>
        <taxon>metagenomes</taxon>
        <taxon>ecological metagenomes</taxon>
    </lineage>
</organism>
<feature type="non-terminal residue" evidence="8">
    <location>
        <position position="1"/>
    </location>
</feature>
<dbReference type="InterPro" id="IPR002541">
    <property type="entry name" value="Cyt_c_assembly"/>
</dbReference>
<feature type="non-terminal residue" evidence="8">
    <location>
        <position position="235"/>
    </location>
</feature>
<dbReference type="GO" id="GO:0005886">
    <property type="term" value="C:plasma membrane"/>
    <property type="evidence" value="ECO:0007669"/>
    <property type="project" value="TreeGrafter"/>
</dbReference>
<dbReference type="GO" id="GO:0020037">
    <property type="term" value="F:heme binding"/>
    <property type="evidence" value="ECO:0007669"/>
    <property type="project" value="InterPro"/>
</dbReference>
<comment type="caution">
    <text evidence="8">The sequence shown here is derived from an EMBL/GenBank/DDBJ whole genome shotgun (WGS) entry which is preliminary data.</text>
</comment>
<evidence type="ECO:0000256" key="1">
    <source>
        <dbReference type="ARBA" id="ARBA00004141"/>
    </source>
</evidence>
<keyword evidence="5 6" id="KW-0472">Membrane</keyword>
<dbReference type="GO" id="GO:0017004">
    <property type="term" value="P:cytochrome complex assembly"/>
    <property type="evidence" value="ECO:0007669"/>
    <property type="project" value="UniProtKB-KW"/>
</dbReference>
<feature type="transmembrane region" description="Helical" evidence="6">
    <location>
        <begin position="78"/>
        <end position="104"/>
    </location>
</feature>
<accession>X0ZCD0</accession>
<keyword evidence="4 6" id="KW-1133">Transmembrane helix</keyword>
<comment type="subcellular location">
    <subcellularLocation>
        <location evidence="1">Membrane</location>
        <topology evidence="1">Multi-pass membrane protein</topology>
    </subcellularLocation>
</comment>
<dbReference type="InterPro" id="IPR045062">
    <property type="entry name" value="Cyt_c_biogenesis_CcsA/CcmC"/>
</dbReference>
<feature type="transmembrane region" description="Helical" evidence="6">
    <location>
        <begin position="178"/>
        <end position="197"/>
    </location>
</feature>
<evidence type="ECO:0000313" key="8">
    <source>
        <dbReference type="EMBL" id="GAG46031.1"/>
    </source>
</evidence>
<evidence type="ECO:0000256" key="5">
    <source>
        <dbReference type="ARBA" id="ARBA00023136"/>
    </source>
</evidence>
<keyword evidence="3" id="KW-0201">Cytochrome c-type biogenesis</keyword>
<evidence type="ECO:0000259" key="7">
    <source>
        <dbReference type="Pfam" id="PF01578"/>
    </source>
</evidence>
<dbReference type="Pfam" id="PF01578">
    <property type="entry name" value="Cytochrom_C_asm"/>
    <property type="match status" value="1"/>
</dbReference>
<dbReference type="EMBL" id="BARS01051504">
    <property type="protein sequence ID" value="GAG46031.1"/>
    <property type="molecule type" value="Genomic_DNA"/>
</dbReference>
<keyword evidence="2 6" id="KW-0812">Transmembrane</keyword>